<evidence type="ECO:0000256" key="2">
    <source>
        <dbReference type="ARBA" id="ARBA00022679"/>
    </source>
</evidence>
<dbReference type="RefSeq" id="WP_275031104.1">
    <property type="nucleotide sequence ID" value="NZ_CP118615.1"/>
</dbReference>
<dbReference type="EC" id="2.1.1.37" evidence="7"/>
<reference evidence="8 9" key="1">
    <citation type="submission" date="2023-02" db="EMBL/GenBank/DDBJ databases">
        <authorList>
            <person name="Mo P."/>
        </authorList>
    </citation>
    <scope>NUCLEOTIDE SEQUENCE [LARGE SCALE GENOMIC DNA]</scope>
    <source>
        <strain evidence="8 9">HUAS 3</strain>
    </source>
</reference>
<dbReference type="PROSITE" id="PS51679">
    <property type="entry name" value="SAM_MT_C5"/>
    <property type="match status" value="1"/>
</dbReference>
<dbReference type="GO" id="GO:0032259">
    <property type="term" value="P:methylation"/>
    <property type="evidence" value="ECO:0007669"/>
    <property type="project" value="UniProtKB-KW"/>
</dbReference>
<evidence type="ECO:0000256" key="3">
    <source>
        <dbReference type="ARBA" id="ARBA00022691"/>
    </source>
</evidence>
<dbReference type="PRINTS" id="PR00105">
    <property type="entry name" value="C5METTRFRASE"/>
</dbReference>
<keyword evidence="3 5" id="KW-0949">S-adenosyl-L-methionine</keyword>
<organism evidence="8 9">
    <name type="scientific">Micromonospora cathayae</name>
    <dbReference type="NCBI Taxonomy" id="3028804"/>
    <lineage>
        <taxon>Bacteria</taxon>
        <taxon>Bacillati</taxon>
        <taxon>Actinomycetota</taxon>
        <taxon>Actinomycetes</taxon>
        <taxon>Micromonosporales</taxon>
        <taxon>Micromonosporaceae</taxon>
        <taxon>Micromonospora</taxon>
    </lineage>
</organism>
<dbReference type="NCBIfam" id="TIGR00675">
    <property type="entry name" value="dcm"/>
    <property type="match status" value="1"/>
</dbReference>
<evidence type="ECO:0000256" key="5">
    <source>
        <dbReference type="PROSITE-ProRule" id="PRU01016"/>
    </source>
</evidence>
<dbReference type="SUPFAM" id="SSF53335">
    <property type="entry name" value="S-adenosyl-L-methionine-dependent methyltransferases"/>
    <property type="match status" value="1"/>
</dbReference>
<evidence type="ECO:0000313" key="9">
    <source>
        <dbReference type="Proteomes" id="UP001219605"/>
    </source>
</evidence>
<dbReference type="Proteomes" id="UP001219605">
    <property type="component" value="Chromosome"/>
</dbReference>
<evidence type="ECO:0000256" key="6">
    <source>
        <dbReference type="RuleBase" id="RU000416"/>
    </source>
</evidence>
<accession>A0ABY7ZNQ8</accession>
<protein>
    <recommendedName>
        <fullName evidence="7">Cytosine-specific methyltransferase</fullName>
        <ecNumber evidence="7">2.1.1.37</ecNumber>
    </recommendedName>
</protein>
<keyword evidence="4" id="KW-0680">Restriction system</keyword>
<evidence type="ECO:0000256" key="1">
    <source>
        <dbReference type="ARBA" id="ARBA00022603"/>
    </source>
</evidence>
<evidence type="ECO:0000256" key="7">
    <source>
        <dbReference type="RuleBase" id="RU000417"/>
    </source>
</evidence>
<dbReference type="PROSITE" id="PS00094">
    <property type="entry name" value="C5_MTASE_1"/>
    <property type="match status" value="1"/>
</dbReference>
<keyword evidence="9" id="KW-1185">Reference proteome</keyword>
<dbReference type="GO" id="GO:0008168">
    <property type="term" value="F:methyltransferase activity"/>
    <property type="evidence" value="ECO:0007669"/>
    <property type="project" value="UniProtKB-KW"/>
</dbReference>
<dbReference type="InterPro" id="IPR029063">
    <property type="entry name" value="SAM-dependent_MTases_sf"/>
</dbReference>
<dbReference type="Gene3D" id="3.40.50.150">
    <property type="entry name" value="Vaccinia Virus protein VP39"/>
    <property type="match status" value="1"/>
</dbReference>
<name>A0ABY7ZNQ8_9ACTN</name>
<feature type="active site" evidence="5">
    <location>
        <position position="89"/>
    </location>
</feature>
<dbReference type="Pfam" id="PF00145">
    <property type="entry name" value="DNA_methylase"/>
    <property type="match status" value="1"/>
</dbReference>
<gene>
    <name evidence="8" type="ORF">PVK37_29580</name>
</gene>
<evidence type="ECO:0000256" key="4">
    <source>
        <dbReference type="ARBA" id="ARBA00022747"/>
    </source>
</evidence>
<dbReference type="InterPro" id="IPR018117">
    <property type="entry name" value="C5_DNA_meth_AS"/>
</dbReference>
<comment type="catalytic activity">
    <reaction evidence="7">
        <text>a 2'-deoxycytidine in DNA + S-adenosyl-L-methionine = a 5-methyl-2'-deoxycytidine in DNA + S-adenosyl-L-homocysteine + H(+)</text>
        <dbReference type="Rhea" id="RHEA:13681"/>
        <dbReference type="Rhea" id="RHEA-COMP:11369"/>
        <dbReference type="Rhea" id="RHEA-COMP:11370"/>
        <dbReference type="ChEBI" id="CHEBI:15378"/>
        <dbReference type="ChEBI" id="CHEBI:57856"/>
        <dbReference type="ChEBI" id="CHEBI:59789"/>
        <dbReference type="ChEBI" id="CHEBI:85452"/>
        <dbReference type="ChEBI" id="CHEBI:85454"/>
        <dbReference type="EC" id="2.1.1.37"/>
    </reaction>
</comment>
<dbReference type="InterPro" id="IPR050390">
    <property type="entry name" value="C5-Methyltransferase"/>
</dbReference>
<keyword evidence="1 5" id="KW-0489">Methyltransferase</keyword>
<sequence>MVDLFSGGGGMSFGFHAHQDFRLVGAADVEVGKPSTGHGAIGCNATYEANIGVAPLQVDLGDVEPDELAVKILPQGLDRTDILLACPPCTGFSRAVSRNYVEDDPRNSLVAKVADFASEFRPRVILMENVPQLLNGNFRHHFAALRAKFAALGYRTHAASHVLTRFGLPQQRERALILAVEKDLPIRSLDDLWDGWSIDEAAVTVRRAIDWLPPIQAGETHHEDPNHSSTKLNGESLERIKAMPHDGGSWPDLLGNPSTERYLIPSMWKAVNIGRPNAYRDVYGRMAWDRPAPTIKRECSHVGNGRYSHPVQDRQCTVRELAILQGFPRSYRFVGASRKNLYRQIGDAVPPLISYQLAWLVSWILSGNKPEMDRLLLNGTHLRTSDLRRCQGNASQPMLV</sequence>
<proteinExistence type="inferred from homology"/>
<dbReference type="InterPro" id="IPR001525">
    <property type="entry name" value="C5_MeTfrase"/>
</dbReference>
<keyword evidence="2 5" id="KW-0808">Transferase</keyword>
<dbReference type="Gene3D" id="3.90.120.10">
    <property type="entry name" value="DNA Methylase, subunit A, domain 2"/>
    <property type="match status" value="1"/>
</dbReference>
<dbReference type="PANTHER" id="PTHR10629">
    <property type="entry name" value="CYTOSINE-SPECIFIC METHYLTRANSFERASE"/>
    <property type="match status" value="1"/>
</dbReference>
<dbReference type="EMBL" id="CP118615">
    <property type="protein sequence ID" value="WDZ84540.1"/>
    <property type="molecule type" value="Genomic_DNA"/>
</dbReference>
<evidence type="ECO:0000313" key="8">
    <source>
        <dbReference type="EMBL" id="WDZ84540.1"/>
    </source>
</evidence>
<dbReference type="PANTHER" id="PTHR10629:SF52">
    <property type="entry name" value="DNA (CYTOSINE-5)-METHYLTRANSFERASE 1"/>
    <property type="match status" value="1"/>
</dbReference>
<comment type="similarity">
    <text evidence="5 6">Belongs to the class I-like SAM-binding methyltransferase superfamily. C5-methyltransferase family.</text>
</comment>